<keyword evidence="5 13" id="KW-1133">Transmembrane helix</keyword>
<organism evidence="15 16">
    <name type="scientific">Parascaris univalens</name>
    <name type="common">Nematode worm</name>
    <dbReference type="NCBI Taxonomy" id="6257"/>
    <lineage>
        <taxon>Eukaryota</taxon>
        <taxon>Metazoa</taxon>
        <taxon>Ecdysozoa</taxon>
        <taxon>Nematoda</taxon>
        <taxon>Chromadorea</taxon>
        <taxon>Rhabditida</taxon>
        <taxon>Spirurina</taxon>
        <taxon>Ascaridomorpha</taxon>
        <taxon>Ascaridoidea</taxon>
        <taxon>Ascarididae</taxon>
        <taxon>Parascaris</taxon>
    </lineage>
</organism>
<dbReference type="PANTHER" id="PTHR24322:SF736">
    <property type="entry name" value="RETINOL DEHYDROGENASE 10"/>
    <property type="match status" value="1"/>
</dbReference>
<evidence type="ECO:0000259" key="14">
    <source>
        <dbReference type="SMART" id="SM00822"/>
    </source>
</evidence>
<evidence type="ECO:0000313" key="15">
    <source>
        <dbReference type="Proteomes" id="UP000887569"/>
    </source>
</evidence>
<evidence type="ECO:0000256" key="13">
    <source>
        <dbReference type="SAM" id="Phobius"/>
    </source>
</evidence>
<dbReference type="SUPFAM" id="SSF51735">
    <property type="entry name" value="NAD(P)-binding Rossmann-fold domains"/>
    <property type="match status" value="1"/>
</dbReference>
<dbReference type="PRINTS" id="PR00081">
    <property type="entry name" value="GDHRDH"/>
</dbReference>
<protein>
    <recommendedName>
        <fullName evidence="10">Short-chain dehydrogenase/reductase 3</fullName>
    </recommendedName>
    <alternativeName>
        <fullName evidence="11">Retinal short-chain dehydrogenase/reductase 1</fullName>
    </alternativeName>
</protein>
<evidence type="ECO:0000256" key="4">
    <source>
        <dbReference type="ARBA" id="ARBA00022857"/>
    </source>
</evidence>
<sequence length="312" mass="35080">SRKRSEDINRRTKHYYFRVMTMVSPYKIFSPISFVLSAVIHAVLVALGIRRRKEVAGKVVLITGSACGLGRELALRFAKEGARLVLWDIDKEGNENTAEICRQFQSECHTYTIDVSRRELVYKTADEVRSEVGDVDILISNAGITNDGKFMDVSDERICRVMEVNVMANIWITRSFLPSMLSKNCGHIVAICSVAGLFGASGLVDYSVSKFAFVGFVEALRHELINLGKCGIKTTTICPFYFTSNMTSELGPLSLPPKYSLLDLKMVADRTVEAILKEADFLIIPRILYLLYFFKGMLPTKLYDWIVTRSAV</sequence>
<evidence type="ECO:0000256" key="6">
    <source>
        <dbReference type="ARBA" id="ARBA00023002"/>
    </source>
</evidence>
<evidence type="ECO:0000256" key="1">
    <source>
        <dbReference type="ARBA" id="ARBA00004141"/>
    </source>
</evidence>
<dbReference type="SMART" id="SM00822">
    <property type="entry name" value="PKS_KR"/>
    <property type="match status" value="1"/>
</dbReference>
<dbReference type="PANTHER" id="PTHR24322">
    <property type="entry name" value="PKSB"/>
    <property type="match status" value="1"/>
</dbReference>
<name>A0A915AB74_PARUN</name>
<comment type="subcellular location">
    <subcellularLocation>
        <location evidence="1">Membrane</location>
        <topology evidence="1">Multi-pass membrane protein</topology>
    </subcellularLocation>
</comment>
<evidence type="ECO:0000256" key="3">
    <source>
        <dbReference type="ARBA" id="ARBA00022692"/>
    </source>
</evidence>
<dbReference type="Gene3D" id="3.40.50.720">
    <property type="entry name" value="NAD(P)-binding Rossmann-like Domain"/>
    <property type="match status" value="1"/>
</dbReference>
<feature type="transmembrane region" description="Helical" evidence="13">
    <location>
        <begin position="28"/>
        <end position="49"/>
    </location>
</feature>
<evidence type="ECO:0000256" key="11">
    <source>
        <dbReference type="ARBA" id="ARBA00082544"/>
    </source>
</evidence>
<dbReference type="Pfam" id="PF00106">
    <property type="entry name" value="adh_short"/>
    <property type="match status" value="1"/>
</dbReference>
<evidence type="ECO:0000256" key="5">
    <source>
        <dbReference type="ARBA" id="ARBA00022989"/>
    </source>
</evidence>
<keyword evidence="6" id="KW-0560">Oxidoreductase</keyword>
<reference evidence="16" key="1">
    <citation type="submission" date="2022-11" db="UniProtKB">
        <authorList>
            <consortium name="WormBaseParasite"/>
        </authorList>
    </citation>
    <scope>IDENTIFICATION</scope>
</reference>
<comment type="similarity">
    <text evidence="2 12">Belongs to the short-chain dehydrogenases/reductases (SDR) family.</text>
</comment>
<evidence type="ECO:0000256" key="10">
    <source>
        <dbReference type="ARBA" id="ARBA00068717"/>
    </source>
</evidence>
<keyword evidence="4" id="KW-0521">NADP</keyword>
<dbReference type="GO" id="GO:0005811">
    <property type="term" value="C:lipid droplet"/>
    <property type="evidence" value="ECO:0007669"/>
    <property type="project" value="TreeGrafter"/>
</dbReference>
<dbReference type="InterPro" id="IPR057326">
    <property type="entry name" value="KR_dom"/>
</dbReference>
<comment type="function">
    <text evidence="9">Catalyzes the reduction of all-trans-retinal to all-trans-retinol in the presence of NADPH.</text>
</comment>
<dbReference type="GO" id="GO:0052650">
    <property type="term" value="F:all-trans-retinol dehydrogenase (NADP+) activity"/>
    <property type="evidence" value="ECO:0007669"/>
    <property type="project" value="UniProtKB-ARBA"/>
</dbReference>
<feature type="domain" description="Ketoreductase" evidence="14">
    <location>
        <begin position="58"/>
        <end position="243"/>
    </location>
</feature>
<dbReference type="PRINTS" id="PR00080">
    <property type="entry name" value="SDRFAMILY"/>
</dbReference>
<dbReference type="FunFam" id="3.40.50.720:FF:000131">
    <property type="entry name" value="Short-chain dehydrogenase/reductase 3"/>
    <property type="match status" value="1"/>
</dbReference>
<keyword evidence="7" id="KW-0443">Lipid metabolism</keyword>
<dbReference type="Proteomes" id="UP000887569">
    <property type="component" value="Unplaced"/>
</dbReference>
<evidence type="ECO:0000313" key="16">
    <source>
        <dbReference type="WBParaSite" id="PgR004_g112_t02"/>
    </source>
</evidence>
<evidence type="ECO:0000256" key="2">
    <source>
        <dbReference type="ARBA" id="ARBA00006484"/>
    </source>
</evidence>
<dbReference type="AlphaFoldDB" id="A0A915AB74"/>
<keyword evidence="8 13" id="KW-0472">Membrane</keyword>
<dbReference type="GO" id="GO:0016020">
    <property type="term" value="C:membrane"/>
    <property type="evidence" value="ECO:0007669"/>
    <property type="project" value="UniProtKB-SubCell"/>
</dbReference>
<evidence type="ECO:0000256" key="9">
    <source>
        <dbReference type="ARBA" id="ARBA00059620"/>
    </source>
</evidence>
<evidence type="ECO:0000256" key="12">
    <source>
        <dbReference type="RuleBase" id="RU000363"/>
    </source>
</evidence>
<dbReference type="InterPro" id="IPR002347">
    <property type="entry name" value="SDR_fam"/>
</dbReference>
<dbReference type="CDD" id="cd05339">
    <property type="entry name" value="17beta-HSDXI-like_SDR_c"/>
    <property type="match status" value="1"/>
</dbReference>
<evidence type="ECO:0000256" key="8">
    <source>
        <dbReference type="ARBA" id="ARBA00023136"/>
    </source>
</evidence>
<accession>A0A915AB74</accession>
<keyword evidence="3 13" id="KW-0812">Transmembrane</keyword>
<dbReference type="WBParaSite" id="PgR004_g112_t02">
    <property type="protein sequence ID" value="PgR004_g112_t02"/>
    <property type="gene ID" value="PgR004_g112"/>
</dbReference>
<keyword evidence="15" id="KW-1185">Reference proteome</keyword>
<evidence type="ECO:0000256" key="7">
    <source>
        <dbReference type="ARBA" id="ARBA00023098"/>
    </source>
</evidence>
<dbReference type="InterPro" id="IPR036291">
    <property type="entry name" value="NAD(P)-bd_dom_sf"/>
</dbReference>
<proteinExistence type="inferred from homology"/>